<protein>
    <submittedName>
        <fullName evidence="1">Uncharacterized protein</fullName>
    </submittedName>
</protein>
<evidence type="ECO:0000313" key="1">
    <source>
        <dbReference type="EMBL" id="MDR6246343.1"/>
    </source>
</evidence>
<sequence length="80" mass="9380">MLLELFESEPLYLPNEESGILMYVKEDDSGFKLILTISIYERKCDLSLNYYKFSKPIFEGDFQNIGRILATDNELKLLYS</sequence>
<accession>A0ABU1J4A2</accession>
<name>A0ABU1J4A2_9BACL</name>
<evidence type="ECO:0000313" key="2">
    <source>
        <dbReference type="Proteomes" id="UP001185028"/>
    </source>
</evidence>
<dbReference type="EMBL" id="JAVDQH010000026">
    <property type="protein sequence ID" value="MDR6246343.1"/>
    <property type="molecule type" value="Genomic_DNA"/>
</dbReference>
<gene>
    <name evidence="1" type="ORF">JOC58_004274</name>
</gene>
<organism evidence="1 2">
    <name type="scientific">Paenibacillus hunanensis</name>
    <dbReference type="NCBI Taxonomy" id="539262"/>
    <lineage>
        <taxon>Bacteria</taxon>
        <taxon>Bacillati</taxon>
        <taxon>Bacillota</taxon>
        <taxon>Bacilli</taxon>
        <taxon>Bacillales</taxon>
        <taxon>Paenibacillaceae</taxon>
        <taxon>Paenibacillus</taxon>
    </lineage>
</organism>
<keyword evidence="2" id="KW-1185">Reference proteome</keyword>
<dbReference type="Proteomes" id="UP001185028">
    <property type="component" value="Unassembled WGS sequence"/>
</dbReference>
<reference evidence="1 2" key="1">
    <citation type="submission" date="2023-07" db="EMBL/GenBank/DDBJ databases">
        <title>Genomic Encyclopedia of Type Strains, Phase IV (KMG-IV): sequencing the most valuable type-strain genomes for metagenomic binning, comparative biology and taxonomic classification.</title>
        <authorList>
            <person name="Goeker M."/>
        </authorList>
    </citation>
    <scope>NUCLEOTIDE SEQUENCE [LARGE SCALE GENOMIC DNA]</scope>
    <source>
        <strain evidence="1 2">DSM 22170</strain>
    </source>
</reference>
<comment type="caution">
    <text evidence="1">The sequence shown here is derived from an EMBL/GenBank/DDBJ whole genome shotgun (WGS) entry which is preliminary data.</text>
</comment>
<proteinExistence type="predicted"/>